<feature type="transmembrane region" description="Helical" evidence="2">
    <location>
        <begin position="1058"/>
        <end position="1079"/>
    </location>
</feature>
<evidence type="ECO:0000313" key="5">
    <source>
        <dbReference type="EMBL" id="MCU6762554.1"/>
    </source>
</evidence>
<dbReference type="Gene3D" id="2.60.40.1300">
    <property type="entry name" value="Penicillin-binding protein Tp47, domain C"/>
    <property type="match status" value="1"/>
</dbReference>
<accession>A0ABT2TM07</accession>
<dbReference type="SUPFAM" id="SSF82220">
    <property type="entry name" value="Tp47 lipoprotein, N-terminal domain"/>
    <property type="match status" value="1"/>
</dbReference>
<proteinExistence type="predicted"/>
<dbReference type="InterPro" id="IPR029218">
    <property type="entry name" value="PBP-Tp47_dom_C"/>
</dbReference>
<comment type="caution">
    <text evidence="5">The sequence shown here is derived from an EMBL/GenBank/DDBJ whole genome shotgun (WGS) entry which is preliminary data.</text>
</comment>
<feature type="compositionally biased region" description="Low complexity" evidence="1">
    <location>
        <begin position="1014"/>
        <end position="1027"/>
    </location>
</feature>
<protein>
    <submittedName>
        <fullName evidence="5">FMN-binding protein</fullName>
    </submittedName>
</protein>
<dbReference type="Gene3D" id="1.20.1270.90">
    <property type="entry name" value="AF1782-like"/>
    <property type="match status" value="1"/>
</dbReference>
<dbReference type="EMBL" id="JAOQJQ010000003">
    <property type="protein sequence ID" value="MCU6762554.1"/>
    <property type="molecule type" value="Genomic_DNA"/>
</dbReference>
<dbReference type="InterPro" id="IPR036154">
    <property type="entry name" value="Tp47_N_sf"/>
</dbReference>
<dbReference type="InterPro" id="IPR007329">
    <property type="entry name" value="FMN-bd"/>
</dbReference>
<dbReference type="Pfam" id="PF14889">
    <property type="entry name" value="PBP-Tp47_a"/>
    <property type="match status" value="1"/>
</dbReference>
<feature type="compositionally biased region" description="Polar residues" evidence="1">
    <location>
        <begin position="1028"/>
        <end position="1039"/>
    </location>
</feature>
<name>A0ABT2TM07_9FIRM</name>
<dbReference type="RefSeq" id="WP_158425256.1">
    <property type="nucleotide sequence ID" value="NZ_JAOQJQ010000003.1"/>
</dbReference>
<feature type="region of interest" description="Disordered" evidence="1">
    <location>
        <begin position="975"/>
        <end position="1052"/>
    </location>
</feature>
<evidence type="ECO:0000256" key="3">
    <source>
        <dbReference type="SAM" id="SignalP"/>
    </source>
</evidence>
<evidence type="ECO:0000259" key="4">
    <source>
        <dbReference type="SMART" id="SM00900"/>
    </source>
</evidence>
<dbReference type="InterPro" id="IPR038698">
    <property type="entry name" value="PBP_Tp47_domC_sf"/>
</dbReference>
<feature type="domain" description="FMN-binding" evidence="4">
    <location>
        <begin position="53"/>
        <end position="136"/>
    </location>
</feature>
<dbReference type="Pfam" id="PF04205">
    <property type="entry name" value="FMN_bind"/>
    <property type="match status" value="1"/>
</dbReference>
<dbReference type="SUPFAM" id="SSF81986">
    <property type="entry name" value="Tp47 lipoprotein, middle and C-terminal domains"/>
    <property type="match status" value="1"/>
</dbReference>
<keyword evidence="2" id="KW-0472">Membrane</keyword>
<dbReference type="SMART" id="SM00900">
    <property type="entry name" value="FMN_bind"/>
    <property type="match status" value="1"/>
</dbReference>
<dbReference type="Gene3D" id="3.90.1010.20">
    <property type="match status" value="1"/>
</dbReference>
<sequence>MKLKKLLSAGLSLSIVMGMVPVTSLAAETAEYKDGTYGATATVEPDEDEDFDAYDIKVNVTITGGKVTAVEYADTDKIPQDSVTYADKAMKGTKSKAGVAEQIIINNSADNIDVVSSATCSSDAIQSAVKKALEEAGAAASEPEKKDIYVLMNIPYDEFYQADVNNSIPVDAMSSATKNKTRTSTLAGGSYHINSDGSDITGITFPVKVSSLDELKKYTQITDSSSVDITVTNRGQTTTTTYTGKDALFESGSYSYYVLNETPSYYKELTVGENGTLSFGKTIGTEQQVSGAGAALLTDTTYGDYQLNMTGLSKIIDSNDPIYGVIITTTDGSSYGLRHLENIWLGTELAWCTGYTDKVHNCPTSSEHYKSMMGKTIDKVTYYTSDGIYVADIADIYVPEKFSGSVTVADAALNAGKTSVVMNDIPGDFQAEYSVEGLEAQVSDGVLTFSGDAEPGTYILTVKDKSGKYADLKVDFTLTTDKIPAAFDQEKKALTAAEGSSADDLSNYVGNIVSVSVNGKAYSASGRGAVQIINDDGTLNLEAASGGSAVFGDAGTYKIEVTATGYTKPLEFNYTLSYKYVYAALSWAEYWEAENVYLAPDSTMTSASDEVDERGEADKGAFDVVSRATTNHGLHRGSFQSDTIIYDTDGKSYEISYWKDKNTIVLADGSEIGFDKGTITAADGKTAVMDHYEVKGLKYVPVAVKETDYAAFCEKYHVVENGDMLYGGYEEVNLKSYSVEAEVSDTTNGLKTVSKNEDGSFSFSARKNGSQSGISSTEQKKVNADQLEVTVKEADGAYGEFLRVDLTGEAYGDLGSNLQAVKWTYYGSDDSYSTPLVSYGTKFAADNWMHKSNGIQLGLTDSLRCQLPEGTDGTGYWALTVYAMGYEDYTFQIKVTDDNIVKADEEQVDITELQNVIGQAEALKEADYTAESWANMQTELQEAKDALAAPNSQAIVNEAIAHLQEAIAALVKVDTENPGGDDQQNPETPGGDDQQNPETPDGDDQKDPVVPGDQNQTPGTNTQNPNGSGMNQVNTNGNADKTDTEDENIVKTGDSTNAVIPFAAAMLALASAAGVGVYGKRKKTEE</sequence>
<evidence type="ECO:0000313" key="6">
    <source>
        <dbReference type="Proteomes" id="UP001652442"/>
    </source>
</evidence>
<dbReference type="InterPro" id="IPR011432">
    <property type="entry name" value="Shr-like_HID"/>
</dbReference>
<keyword evidence="2" id="KW-1133">Transmembrane helix</keyword>
<dbReference type="Pfam" id="PF07550">
    <property type="entry name" value="Shr-like_HID"/>
    <property type="match status" value="1"/>
</dbReference>
<gene>
    <name evidence="5" type="ORF">OCV88_09430</name>
</gene>
<dbReference type="Pfam" id="PF14888">
    <property type="entry name" value="PBP-Tp47_c"/>
    <property type="match status" value="1"/>
</dbReference>
<keyword evidence="2" id="KW-0812">Transmembrane</keyword>
<reference evidence="5 6" key="1">
    <citation type="journal article" date="2021" name="ISME Commun">
        <title>Automated analysis of genomic sequences facilitates high-throughput and comprehensive description of bacteria.</title>
        <authorList>
            <person name="Hitch T.C.A."/>
        </authorList>
    </citation>
    <scope>NUCLEOTIDE SEQUENCE [LARGE SCALE GENOMIC DNA]</scope>
    <source>
        <strain evidence="5 6">Sanger_109</strain>
    </source>
</reference>
<evidence type="ECO:0000256" key="2">
    <source>
        <dbReference type="SAM" id="Phobius"/>
    </source>
</evidence>
<keyword evidence="6" id="KW-1185">Reference proteome</keyword>
<feature type="compositionally biased region" description="Polar residues" evidence="1">
    <location>
        <begin position="982"/>
        <end position="998"/>
    </location>
</feature>
<feature type="chain" id="PRO_5045524603" evidence="3">
    <location>
        <begin position="27"/>
        <end position="1086"/>
    </location>
</feature>
<feature type="signal peptide" evidence="3">
    <location>
        <begin position="1"/>
        <end position="26"/>
    </location>
</feature>
<evidence type="ECO:0000256" key="1">
    <source>
        <dbReference type="SAM" id="MobiDB-lite"/>
    </source>
</evidence>
<organism evidence="5 6">
    <name type="scientific">Brotonthovivens ammoniilytica</name>
    <dbReference type="NCBI Taxonomy" id="2981725"/>
    <lineage>
        <taxon>Bacteria</taxon>
        <taxon>Bacillati</taxon>
        <taxon>Bacillota</taxon>
        <taxon>Clostridia</taxon>
        <taxon>Lachnospirales</taxon>
        <taxon>Lachnospiraceae</taxon>
        <taxon>Brotonthovivens</taxon>
    </lineage>
</organism>
<dbReference type="InterPro" id="IPR029221">
    <property type="entry name" value="PBP-Tp47_A"/>
</dbReference>
<dbReference type="InterPro" id="IPR038031">
    <property type="entry name" value="Tp47_mid_C_dom"/>
</dbReference>
<keyword evidence="3" id="KW-0732">Signal</keyword>
<dbReference type="Proteomes" id="UP001652442">
    <property type="component" value="Unassembled WGS sequence"/>
</dbReference>